<dbReference type="CDD" id="cd17316">
    <property type="entry name" value="MFS_SV2_like"/>
    <property type="match status" value="1"/>
</dbReference>
<feature type="transmembrane region" description="Helical" evidence="7">
    <location>
        <begin position="373"/>
        <end position="394"/>
    </location>
</feature>
<dbReference type="InterPro" id="IPR020846">
    <property type="entry name" value="MFS_dom"/>
</dbReference>
<feature type="transmembrane region" description="Helical" evidence="7">
    <location>
        <begin position="435"/>
        <end position="456"/>
    </location>
</feature>
<dbReference type="SUPFAM" id="SSF103473">
    <property type="entry name" value="MFS general substrate transporter"/>
    <property type="match status" value="1"/>
</dbReference>
<dbReference type="GO" id="GO:0016020">
    <property type="term" value="C:membrane"/>
    <property type="evidence" value="ECO:0007669"/>
    <property type="project" value="UniProtKB-SubCell"/>
</dbReference>
<dbReference type="OrthoDB" id="3936150at2759"/>
<feature type="transmembrane region" description="Helical" evidence="7">
    <location>
        <begin position="70"/>
        <end position="87"/>
    </location>
</feature>
<dbReference type="Pfam" id="PF07690">
    <property type="entry name" value="MFS_1"/>
    <property type="match status" value="1"/>
</dbReference>
<evidence type="ECO:0000256" key="1">
    <source>
        <dbReference type="ARBA" id="ARBA00004141"/>
    </source>
</evidence>
<feature type="transmembrane region" description="Helical" evidence="7">
    <location>
        <begin position="133"/>
        <end position="151"/>
    </location>
</feature>
<dbReference type="PROSITE" id="PS50850">
    <property type="entry name" value="MFS"/>
    <property type="match status" value="1"/>
</dbReference>
<feature type="transmembrane region" description="Helical" evidence="7">
    <location>
        <begin position="316"/>
        <end position="336"/>
    </location>
</feature>
<dbReference type="PANTHER" id="PTHR23511:SF4">
    <property type="entry name" value="MAJOR FACILITATOR SUPERFAMILY (MFS) PROFILE DOMAIN-CONTAINING PROTEIN"/>
    <property type="match status" value="1"/>
</dbReference>
<dbReference type="AlphaFoldDB" id="A0A9N8K6M8"/>
<keyword evidence="4 7" id="KW-1133">Transmembrane helix</keyword>
<feature type="compositionally biased region" description="Basic and acidic residues" evidence="6">
    <location>
        <begin position="1"/>
        <end position="16"/>
    </location>
</feature>
<evidence type="ECO:0000256" key="7">
    <source>
        <dbReference type="SAM" id="Phobius"/>
    </source>
</evidence>
<dbReference type="InterPro" id="IPR036259">
    <property type="entry name" value="MFS_trans_sf"/>
</dbReference>
<feature type="domain" description="Major facilitator superfamily (MFS) profile" evidence="8">
    <location>
        <begin position="67"/>
        <end position="459"/>
    </location>
</feature>
<dbReference type="Gene3D" id="1.20.1250.20">
    <property type="entry name" value="MFS general substrate transporter like domains"/>
    <property type="match status" value="2"/>
</dbReference>
<keyword evidence="3 7" id="KW-0812">Transmembrane</keyword>
<accession>A0A9N8K6M8</accession>
<evidence type="ECO:0000256" key="5">
    <source>
        <dbReference type="ARBA" id="ARBA00023136"/>
    </source>
</evidence>
<evidence type="ECO:0000256" key="4">
    <source>
        <dbReference type="ARBA" id="ARBA00022989"/>
    </source>
</evidence>
<feature type="transmembrane region" description="Helical" evidence="7">
    <location>
        <begin position="406"/>
        <end position="429"/>
    </location>
</feature>
<comment type="caution">
    <text evidence="9">The sequence shown here is derived from an EMBL/GenBank/DDBJ whole genome shotgun (WGS) entry which is preliminary data.</text>
</comment>
<dbReference type="EMBL" id="CAIJEO010000010">
    <property type="protein sequence ID" value="CAD0099589.1"/>
    <property type="molecule type" value="Genomic_DNA"/>
</dbReference>
<sequence>MAPKFDDTKAPEHVDALPRPINAQSDDESSSLGKGDILGAEHVDLVLNAKMHLVNNAIDEIGFTGYHWKLFVLNGFGYAVDSLLLLAQGNIASYAAKEFQPSFPKGLTIAVYVGMLVGALFWGFSADVIGRKFAFNFSLMISSVFAIVAGASPNWTVLGLFICLSAFGSGGNLVLDTAVFLEYLPSQSQWMITALAAWWGVGQLVAGLFSWAFLPNYSCATAATCTRANNMGWRYVWFADGALVLVMSLARIFFSPMEIIVHCRGLFATKRMGLSTSLIWFSWLLIGLAYPLYNVFLPTYLATRGAEFGEQSQSVYWRNYAIANLCSIPSPILAGYMCRSKFFWGRRGTMIIGALITMTFFFAYTQVRNNAQNLAFTCCISFCLNIYYATLYAYTPEVLPSAHRGTGNGIAIALNRVMGIISAVVATYANTSTPVPIYICAALYIIMASVAALFPFEPMGKRSS</sequence>
<keyword evidence="10" id="KW-1185">Reference proteome</keyword>
<dbReference type="Proteomes" id="UP000714618">
    <property type="component" value="Unassembled WGS sequence"/>
</dbReference>
<evidence type="ECO:0000256" key="3">
    <source>
        <dbReference type="ARBA" id="ARBA00022692"/>
    </source>
</evidence>
<gene>
    <name evidence="9" type="ORF">AWRI4233_LOCUS8414</name>
</gene>
<keyword evidence="2" id="KW-0813">Transport</keyword>
<evidence type="ECO:0000256" key="2">
    <source>
        <dbReference type="ARBA" id="ARBA00022448"/>
    </source>
</evidence>
<feature type="transmembrane region" description="Helical" evidence="7">
    <location>
        <begin position="348"/>
        <end position="367"/>
    </location>
</feature>
<feature type="transmembrane region" description="Helical" evidence="7">
    <location>
        <begin position="107"/>
        <end position="126"/>
    </location>
</feature>
<dbReference type="InterPro" id="IPR011701">
    <property type="entry name" value="MFS"/>
</dbReference>
<dbReference type="GO" id="GO:0022857">
    <property type="term" value="F:transmembrane transporter activity"/>
    <property type="evidence" value="ECO:0007669"/>
    <property type="project" value="InterPro"/>
</dbReference>
<dbReference type="PANTHER" id="PTHR23511">
    <property type="entry name" value="SYNAPTIC VESICLE GLYCOPROTEIN 2"/>
    <property type="match status" value="1"/>
</dbReference>
<evidence type="ECO:0000313" key="10">
    <source>
        <dbReference type="Proteomes" id="UP000714618"/>
    </source>
</evidence>
<keyword evidence="5 7" id="KW-0472">Membrane</keyword>
<comment type="subcellular location">
    <subcellularLocation>
        <location evidence="1">Membrane</location>
        <topology evidence="1">Multi-pass membrane protein</topology>
    </subcellularLocation>
</comment>
<reference evidence="9" key="1">
    <citation type="submission" date="2020-06" db="EMBL/GenBank/DDBJ databases">
        <authorList>
            <person name="Onetto C."/>
        </authorList>
    </citation>
    <scope>NUCLEOTIDE SEQUENCE</scope>
</reference>
<evidence type="ECO:0000259" key="8">
    <source>
        <dbReference type="PROSITE" id="PS50850"/>
    </source>
</evidence>
<evidence type="ECO:0000256" key="6">
    <source>
        <dbReference type="SAM" id="MobiDB-lite"/>
    </source>
</evidence>
<name>A0A9N8K6M8_9PEZI</name>
<feature type="region of interest" description="Disordered" evidence="6">
    <location>
        <begin position="1"/>
        <end position="32"/>
    </location>
</feature>
<feature type="transmembrane region" description="Helical" evidence="7">
    <location>
        <begin position="193"/>
        <end position="214"/>
    </location>
</feature>
<feature type="transmembrane region" description="Helical" evidence="7">
    <location>
        <begin position="234"/>
        <end position="254"/>
    </location>
</feature>
<feature type="transmembrane region" description="Helical" evidence="7">
    <location>
        <begin position="274"/>
        <end position="296"/>
    </location>
</feature>
<organism evidence="9 10">
    <name type="scientific">Aureobasidium mustum</name>
    <dbReference type="NCBI Taxonomy" id="2773714"/>
    <lineage>
        <taxon>Eukaryota</taxon>
        <taxon>Fungi</taxon>
        <taxon>Dikarya</taxon>
        <taxon>Ascomycota</taxon>
        <taxon>Pezizomycotina</taxon>
        <taxon>Dothideomycetes</taxon>
        <taxon>Dothideomycetidae</taxon>
        <taxon>Dothideales</taxon>
        <taxon>Saccotheciaceae</taxon>
        <taxon>Aureobasidium</taxon>
    </lineage>
</organism>
<evidence type="ECO:0000313" key="9">
    <source>
        <dbReference type="EMBL" id="CAD0099589.1"/>
    </source>
</evidence>
<protein>
    <recommendedName>
        <fullName evidence="8">Major facilitator superfamily (MFS) profile domain-containing protein</fullName>
    </recommendedName>
</protein>
<proteinExistence type="predicted"/>